<protein>
    <submittedName>
        <fullName evidence="2">Uncharacterized protein</fullName>
    </submittedName>
</protein>
<proteinExistence type="predicted"/>
<sequence length="102" mass="11558">MLVEHRPKPHLERVPMASLFHAMPGLIFLTLCYAVICAVSPFGACRKCGGWGAVIRQTRSGRLKRGRECRRCQGQGLRLRVGRRLYNSVVELHRDGTGKTRR</sequence>
<organism evidence="2 3">
    <name type="scientific">Streptomyces roseoverticillatus</name>
    <dbReference type="NCBI Taxonomy" id="66429"/>
    <lineage>
        <taxon>Bacteria</taxon>
        <taxon>Bacillati</taxon>
        <taxon>Actinomycetota</taxon>
        <taxon>Actinomycetes</taxon>
        <taxon>Kitasatosporales</taxon>
        <taxon>Streptomycetaceae</taxon>
        <taxon>Streptomyces</taxon>
    </lineage>
</organism>
<accession>A0ABV3IYK1</accession>
<gene>
    <name evidence="2" type="ORF">AB0L03_22300</name>
</gene>
<evidence type="ECO:0000313" key="3">
    <source>
        <dbReference type="Proteomes" id="UP001552479"/>
    </source>
</evidence>
<comment type="caution">
    <text evidence="2">The sequence shown here is derived from an EMBL/GenBank/DDBJ whole genome shotgun (WGS) entry which is preliminary data.</text>
</comment>
<evidence type="ECO:0000313" key="2">
    <source>
        <dbReference type="EMBL" id="MEV4925525.1"/>
    </source>
</evidence>
<keyword evidence="3" id="KW-1185">Reference proteome</keyword>
<dbReference type="Proteomes" id="UP001552479">
    <property type="component" value="Unassembled WGS sequence"/>
</dbReference>
<keyword evidence="1" id="KW-0812">Transmembrane</keyword>
<keyword evidence="1" id="KW-0472">Membrane</keyword>
<reference evidence="2 3" key="1">
    <citation type="submission" date="2024-06" db="EMBL/GenBank/DDBJ databases">
        <title>The Natural Products Discovery Center: Release of the First 8490 Sequenced Strains for Exploring Actinobacteria Biosynthetic Diversity.</title>
        <authorList>
            <person name="Kalkreuter E."/>
            <person name="Kautsar S.A."/>
            <person name="Yang D."/>
            <person name="Bader C.D."/>
            <person name="Teijaro C.N."/>
            <person name="Fluegel L."/>
            <person name="Davis C.M."/>
            <person name="Simpson J.R."/>
            <person name="Lauterbach L."/>
            <person name="Steele A.D."/>
            <person name="Gui C."/>
            <person name="Meng S."/>
            <person name="Li G."/>
            <person name="Viehrig K."/>
            <person name="Ye F."/>
            <person name="Su P."/>
            <person name="Kiefer A.F."/>
            <person name="Nichols A."/>
            <person name="Cepeda A.J."/>
            <person name="Yan W."/>
            <person name="Fan B."/>
            <person name="Jiang Y."/>
            <person name="Adhikari A."/>
            <person name="Zheng C.-J."/>
            <person name="Schuster L."/>
            <person name="Cowan T.M."/>
            <person name="Smanski M.J."/>
            <person name="Chevrette M.G."/>
            <person name="De Carvalho L.P.S."/>
            <person name="Shen B."/>
        </authorList>
    </citation>
    <scope>NUCLEOTIDE SEQUENCE [LARGE SCALE GENOMIC DNA]</scope>
    <source>
        <strain evidence="2 3">NPDC053791</strain>
    </source>
</reference>
<feature type="transmembrane region" description="Helical" evidence="1">
    <location>
        <begin position="20"/>
        <end position="39"/>
    </location>
</feature>
<keyword evidence="1" id="KW-1133">Transmembrane helix</keyword>
<evidence type="ECO:0000256" key="1">
    <source>
        <dbReference type="SAM" id="Phobius"/>
    </source>
</evidence>
<dbReference type="EMBL" id="JBFASG010000023">
    <property type="protein sequence ID" value="MEV4925525.1"/>
    <property type="molecule type" value="Genomic_DNA"/>
</dbReference>
<dbReference type="RefSeq" id="WP_366089210.1">
    <property type="nucleotide sequence ID" value="NZ_JBFASG010000023.1"/>
</dbReference>
<name>A0ABV3IYK1_9ACTN</name>